<dbReference type="Proteomes" id="UP000465609">
    <property type="component" value="Chromosome"/>
</dbReference>
<sequence>MARTLRSRAVGRVRAWISVIAAVALVPWILYLGGTLPQDYAAAHWRATWIGFDVLLVLFLFATAVLGFLRSPLLTVVAFTTGVLLLCDAWFDVMTAQHGDQLTSVISAVCGELPLAVLLIGGTLRIVRLNEPPFSAECCCAVVTGQPNDHR</sequence>
<dbReference type="RefSeq" id="WP_163911885.1">
    <property type="nucleotide sequence ID" value="NZ_AP022577.1"/>
</dbReference>
<dbReference type="EMBL" id="AP022577">
    <property type="protein sequence ID" value="BBX88039.1"/>
    <property type="molecule type" value="Genomic_DNA"/>
</dbReference>
<reference evidence="2 3" key="1">
    <citation type="journal article" date="2019" name="Emerg. Microbes Infect.">
        <title>Comprehensive subspecies identification of 175 nontuberculous mycobacteria species based on 7547 genomic profiles.</title>
        <authorList>
            <person name="Matsumoto Y."/>
            <person name="Kinjo T."/>
            <person name="Motooka D."/>
            <person name="Nabeya D."/>
            <person name="Jung N."/>
            <person name="Uechi K."/>
            <person name="Horii T."/>
            <person name="Iida T."/>
            <person name="Fujita J."/>
            <person name="Nakamura S."/>
        </authorList>
    </citation>
    <scope>NUCLEOTIDE SEQUENCE [LARGE SCALE GENOMIC DNA]</scope>
    <source>
        <strain evidence="2 3">JCM 15296</strain>
    </source>
</reference>
<feature type="transmembrane region" description="Helical" evidence="1">
    <location>
        <begin position="43"/>
        <end position="66"/>
    </location>
</feature>
<name>A0ABN5Z4Q7_9MYCO</name>
<evidence type="ECO:0000256" key="1">
    <source>
        <dbReference type="SAM" id="Phobius"/>
    </source>
</evidence>
<keyword evidence="3" id="KW-1185">Reference proteome</keyword>
<keyword evidence="1" id="KW-1133">Transmembrane helix</keyword>
<evidence type="ECO:0000313" key="2">
    <source>
        <dbReference type="EMBL" id="BBX88039.1"/>
    </source>
</evidence>
<keyword evidence="1" id="KW-0472">Membrane</keyword>
<feature type="transmembrane region" description="Helical" evidence="1">
    <location>
        <begin position="12"/>
        <end position="31"/>
    </location>
</feature>
<evidence type="ECO:0000313" key="3">
    <source>
        <dbReference type="Proteomes" id="UP000465609"/>
    </source>
</evidence>
<accession>A0ABN5Z4Q7</accession>
<organism evidence="2 3">
    <name type="scientific">Mycolicibacterium aubagnense</name>
    <dbReference type="NCBI Taxonomy" id="319707"/>
    <lineage>
        <taxon>Bacteria</taxon>
        <taxon>Bacillati</taxon>
        <taxon>Actinomycetota</taxon>
        <taxon>Actinomycetes</taxon>
        <taxon>Mycobacteriales</taxon>
        <taxon>Mycobacteriaceae</taxon>
        <taxon>Mycolicibacterium</taxon>
    </lineage>
</organism>
<feature type="transmembrane region" description="Helical" evidence="1">
    <location>
        <begin position="73"/>
        <end position="91"/>
    </location>
</feature>
<protein>
    <submittedName>
        <fullName evidence="2">Uncharacterized protein</fullName>
    </submittedName>
</protein>
<feature type="transmembrane region" description="Helical" evidence="1">
    <location>
        <begin position="103"/>
        <end position="124"/>
    </location>
</feature>
<gene>
    <name evidence="2" type="ORF">MAUB_59120</name>
</gene>
<keyword evidence="1" id="KW-0812">Transmembrane</keyword>
<proteinExistence type="predicted"/>